<feature type="transmembrane region" description="Helical" evidence="7">
    <location>
        <begin position="20"/>
        <end position="37"/>
    </location>
</feature>
<feature type="transmembrane region" description="Helical" evidence="7">
    <location>
        <begin position="382"/>
        <end position="399"/>
    </location>
</feature>
<organism evidence="9 10">
    <name type="scientific">Paenibacillus sophorae</name>
    <dbReference type="NCBI Taxonomy" id="1333845"/>
    <lineage>
        <taxon>Bacteria</taxon>
        <taxon>Bacillati</taxon>
        <taxon>Bacillota</taxon>
        <taxon>Bacilli</taxon>
        <taxon>Bacillales</taxon>
        <taxon>Paenibacillaceae</taxon>
        <taxon>Paenibacillus</taxon>
    </lineage>
</organism>
<feature type="transmembrane region" description="Helical" evidence="7">
    <location>
        <begin position="316"/>
        <end position="337"/>
    </location>
</feature>
<dbReference type="Pfam" id="PF07690">
    <property type="entry name" value="MFS_1"/>
    <property type="match status" value="1"/>
</dbReference>
<evidence type="ECO:0000256" key="2">
    <source>
        <dbReference type="ARBA" id="ARBA00022448"/>
    </source>
</evidence>
<name>A0A1H8IW50_9BACL</name>
<dbReference type="RefSeq" id="WP_036603618.1">
    <property type="nucleotide sequence ID" value="NZ_CP076607.1"/>
</dbReference>
<evidence type="ECO:0000256" key="5">
    <source>
        <dbReference type="ARBA" id="ARBA00022989"/>
    </source>
</evidence>
<sequence>METKVSSAVPAVKTKTATRVRWTVVIWLLVGGIINFLDRTNLSIAAPDMMKDLNLSNTDIGLMGSVFAWSYAFMQLPAGWLLDRLGAKKVYAWAVALWSGATAFTGVCTGLTSLLFGRALLGVTESPCWPGGAKITASWFPKQERALATGFWDAASKWGPTIAPPILVALIVPFGWRALFFITGAIGLIFVVIFALFYRQPEKHPRISQEELDYIKAGGGGTAQEIGASKVSWGALFKHKSVWGMILGFFCYIWIFNIFVTFLPLYLMKTQNVSLKSLGIYASIPWFGGVIGAILGGYVSKLLVDKRGAKPLVAKRAVISVCAVLAGITVIIIPYAGSLPATLAFMTVALVLLSALSSSAWALPGDVAPASMVASVGSIQNFGGYFGGALSPVVVGMIADKTGSYTMAFTSGGIIAACAALCYWLLVRKPIAE</sequence>
<dbReference type="SUPFAM" id="SSF103473">
    <property type="entry name" value="MFS general substrate transporter"/>
    <property type="match status" value="1"/>
</dbReference>
<accession>A0A1H8IW50</accession>
<dbReference type="STRING" id="1333845.SAMN04487895_102362"/>
<feature type="domain" description="Major facilitator superfamily (MFS) profile" evidence="8">
    <location>
        <begin position="24"/>
        <end position="431"/>
    </location>
</feature>
<evidence type="ECO:0000256" key="1">
    <source>
        <dbReference type="ARBA" id="ARBA00004651"/>
    </source>
</evidence>
<dbReference type="AlphaFoldDB" id="A0A1H8IW50"/>
<keyword evidence="2" id="KW-0813">Transport</keyword>
<keyword evidence="4 7" id="KW-0812">Transmembrane</keyword>
<dbReference type="PROSITE" id="PS50850">
    <property type="entry name" value="MFS"/>
    <property type="match status" value="1"/>
</dbReference>
<dbReference type="EMBL" id="FODH01000002">
    <property type="protein sequence ID" value="SEN72804.1"/>
    <property type="molecule type" value="Genomic_DNA"/>
</dbReference>
<keyword evidence="5 7" id="KW-1133">Transmembrane helix</keyword>
<dbReference type="GO" id="GO:0005886">
    <property type="term" value="C:plasma membrane"/>
    <property type="evidence" value="ECO:0007669"/>
    <property type="project" value="UniProtKB-SubCell"/>
</dbReference>
<feature type="transmembrane region" description="Helical" evidence="7">
    <location>
        <begin position="405"/>
        <end position="427"/>
    </location>
</feature>
<feature type="transmembrane region" description="Helical" evidence="7">
    <location>
        <begin position="90"/>
        <end position="116"/>
    </location>
</feature>
<feature type="transmembrane region" description="Helical" evidence="7">
    <location>
        <begin position="279"/>
        <end position="304"/>
    </location>
</feature>
<dbReference type="GO" id="GO:0022857">
    <property type="term" value="F:transmembrane transporter activity"/>
    <property type="evidence" value="ECO:0007669"/>
    <property type="project" value="InterPro"/>
</dbReference>
<evidence type="ECO:0000256" key="6">
    <source>
        <dbReference type="ARBA" id="ARBA00023136"/>
    </source>
</evidence>
<evidence type="ECO:0000256" key="7">
    <source>
        <dbReference type="SAM" id="Phobius"/>
    </source>
</evidence>
<evidence type="ECO:0000259" key="8">
    <source>
        <dbReference type="PROSITE" id="PS50850"/>
    </source>
</evidence>
<evidence type="ECO:0000313" key="9">
    <source>
        <dbReference type="EMBL" id="SEN72804.1"/>
    </source>
</evidence>
<feature type="transmembrane region" description="Helical" evidence="7">
    <location>
        <begin position="174"/>
        <end position="198"/>
    </location>
</feature>
<dbReference type="PIRSF" id="PIRSF002808">
    <property type="entry name" value="Hexose_phosphate_transp"/>
    <property type="match status" value="1"/>
</dbReference>
<dbReference type="Proteomes" id="UP000198809">
    <property type="component" value="Unassembled WGS sequence"/>
</dbReference>
<dbReference type="PANTHER" id="PTHR11662:SF399">
    <property type="entry name" value="FI19708P1-RELATED"/>
    <property type="match status" value="1"/>
</dbReference>
<evidence type="ECO:0000313" key="10">
    <source>
        <dbReference type="Proteomes" id="UP000198809"/>
    </source>
</evidence>
<dbReference type="InterPro" id="IPR000849">
    <property type="entry name" value="Sugar_P_transporter"/>
</dbReference>
<dbReference type="Gene3D" id="1.20.1250.20">
    <property type="entry name" value="MFS general substrate transporter like domains"/>
    <property type="match status" value="2"/>
</dbReference>
<proteinExistence type="predicted"/>
<dbReference type="PANTHER" id="PTHR11662">
    <property type="entry name" value="SOLUTE CARRIER FAMILY 17"/>
    <property type="match status" value="1"/>
</dbReference>
<dbReference type="CDD" id="cd17319">
    <property type="entry name" value="MFS_ExuT_GudP_like"/>
    <property type="match status" value="1"/>
</dbReference>
<protein>
    <submittedName>
        <fullName evidence="9">Sugar phosphate permease</fullName>
    </submittedName>
</protein>
<feature type="transmembrane region" description="Helical" evidence="7">
    <location>
        <begin position="242"/>
        <end position="267"/>
    </location>
</feature>
<feature type="transmembrane region" description="Helical" evidence="7">
    <location>
        <begin position="60"/>
        <end position="78"/>
    </location>
</feature>
<keyword evidence="6 7" id="KW-0472">Membrane</keyword>
<gene>
    <name evidence="9" type="ORF">SAMN04487895_102362</name>
</gene>
<dbReference type="InterPro" id="IPR036259">
    <property type="entry name" value="MFS_trans_sf"/>
</dbReference>
<comment type="subcellular location">
    <subcellularLocation>
        <location evidence="1">Cell membrane</location>
        <topology evidence="1">Multi-pass membrane protein</topology>
    </subcellularLocation>
</comment>
<dbReference type="InterPro" id="IPR011701">
    <property type="entry name" value="MFS"/>
</dbReference>
<reference evidence="9 10" key="1">
    <citation type="submission" date="2016-10" db="EMBL/GenBank/DDBJ databases">
        <authorList>
            <person name="de Groot N.N."/>
        </authorList>
    </citation>
    <scope>NUCLEOTIDE SEQUENCE [LARGE SCALE GENOMIC DNA]</scope>
    <source>
        <strain evidence="9 10">CGMCC 1.10238</strain>
    </source>
</reference>
<feature type="transmembrane region" description="Helical" evidence="7">
    <location>
        <begin position="343"/>
        <end position="362"/>
    </location>
</feature>
<dbReference type="InterPro" id="IPR050382">
    <property type="entry name" value="MFS_Na/Anion_cotransporter"/>
</dbReference>
<evidence type="ECO:0000256" key="3">
    <source>
        <dbReference type="ARBA" id="ARBA00022475"/>
    </source>
</evidence>
<keyword evidence="3" id="KW-1003">Cell membrane</keyword>
<dbReference type="InterPro" id="IPR020846">
    <property type="entry name" value="MFS_dom"/>
</dbReference>
<evidence type="ECO:0000256" key="4">
    <source>
        <dbReference type="ARBA" id="ARBA00022692"/>
    </source>
</evidence>